<dbReference type="PANTHER" id="PTHR21428">
    <property type="entry name" value="MEDIATOR OF RNA POLYMERASE II TRANSCRIPTION SUBUNIT 7"/>
    <property type="match status" value="1"/>
</dbReference>
<gene>
    <name evidence="12" type="ORF">FRX48_01783</name>
</gene>
<dbReference type="SUPFAM" id="SSF140718">
    <property type="entry name" value="Mediator hinge subcomplex-like"/>
    <property type="match status" value="1"/>
</dbReference>
<evidence type="ECO:0000313" key="12">
    <source>
        <dbReference type="EMBL" id="KAA6415032.1"/>
    </source>
</evidence>
<accession>A0A5M8Q119</accession>
<dbReference type="InterPro" id="IPR009244">
    <property type="entry name" value="Mediatior_Med7"/>
</dbReference>
<dbReference type="OrthoDB" id="10253553at2759"/>
<evidence type="ECO:0000256" key="2">
    <source>
        <dbReference type="ARBA" id="ARBA00009994"/>
    </source>
</evidence>
<comment type="caution">
    <text evidence="12">The sequence shown here is derived from an EMBL/GenBank/DDBJ whole genome shotgun (WGS) entry which is preliminary data.</text>
</comment>
<protein>
    <recommendedName>
        <fullName evidence="4 10">Mediator of RNA polymerase II transcription subunit 7</fullName>
    </recommendedName>
</protein>
<dbReference type="GO" id="GO:0003712">
    <property type="term" value="F:transcription coregulator activity"/>
    <property type="evidence" value="ECO:0007669"/>
    <property type="project" value="InterPro"/>
</dbReference>
<proteinExistence type="inferred from homology"/>
<sequence>MSLLNYLEVRRTRHSDELSRTVSRQEIKLAQAELASERKLRVPNPLKTVHIMLEKDVALILLYNGLVYTAFYDATASLPSQFAEIYGFNDLQIARCSLTPTPLHLRHLTRSILLNFLEFVQILATKPADYGAKWVDLRDLFLNAHHLINEYRPHQTRETLILMMEEQLRRGREEVRAVREGRERVEGVLRGLVGAEAVEGLEGGEEGRLKGREAGEEGEREEGGEGCLGGD</sequence>
<feature type="region of interest" description="Disordered" evidence="11">
    <location>
        <begin position="203"/>
        <end position="231"/>
    </location>
</feature>
<evidence type="ECO:0000256" key="6">
    <source>
        <dbReference type="ARBA" id="ARBA00023159"/>
    </source>
</evidence>
<dbReference type="PANTHER" id="PTHR21428:SF11">
    <property type="entry name" value="MEDIATOR OF RNA POLYMERASE II TRANSCRIPTION SUBUNIT 7"/>
    <property type="match status" value="1"/>
</dbReference>
<evidence type="ECO:0000256" key="10">
    <source>
        <dbReference type="RuleBase" id="RU364060"/>
    </source>
</evidence>
<evidence type="ECO:0000256" key="7">
    <source>
        <dbReference type="ARBA" id="ARBA00023163"/>
    </source>
</evidence>
<evidence type="ECO:0000256" key="4">
    <source>
        <dbReference type="ARBA" id="ARBA00020631"/>
    </source>
</evidence>
<evidence type="ECO:0000256" key="1">
    <source>
        <dbReference type="ARBA" id="ARBA00004123"/>
    </source>
</evidence>
<comment type="subunit">
    <text evidence="3 10">Component of the Mediator complex.</text>
</comment>
<comment type="subcellular location">
    <subcellularLocation>
        <location evidence="1 10">Nucleus</location>
    </subcellularLocation>
</comment>
<evidence type="ECO:0000256" key="9">
    <source>
        <dbReference type="ARBA" id="ARBA00025687"/>
    </source>
</evidence>
<organism evidence="12 13">
    <name type="scientific">Lasallia pustulata</name>
    <dbReference type="NCBI Taxonomy" id="136370"/>
    <lineage>
        <taxon>Eukaryota</taxon>
        <taxon>Fungi</taxon>
        <taxon>Dikarya</taxon>
        <taxon>Ascomycota</taxon>
        <taxon>Pezizomycotina</taxon>
        <taxon>Lecanoromycetes</taxon>
        <taxon>OSLEUM clade</taxon>
        <taxon>Umbilicariomycetidae</taxon>
        <taxon>Umbilicariales</taxon>
        <taxon>Umbilicariaceae</taxon>
        <taxon>Lasallia</taxon>
    </lineage>
</organism>
<dbReference type="AlphaFoldDB" id="A0A5M8Q119"/>
<dbReference type="Proteomes" id="UP000324767">
    <property type="component" value="Unassembled WGS sequence"/>
</dbReference>
<evidence type="ECO:0000256" key="5">
    <source>
        <dbReference type="ARBA" id="ARBA00023015"/>
    </source>
</evidence>
<evidence type="ECO:0000256" key="3">
    <source>
        <dbReference type="ARBA" id="ARBA00011837"/>
    </source>
</evidence>
<dbReference type="EMBL" id="VXIT01000002">
    <property type="protein sequence ID" value="KAA6415032.1"/>
    <property type="molecule type" value="Genomic_DNA"/>
</dbReference>
<feature type="compositionally biased region" description="Basic and acidic residues" evidence="11">
    <location>
        <begin position="205"/>
        <end position="223"/>
    </location>
</feature>
<dbReference type="Pfam" id="PF05983">
    <property type="entry name" value="Med7"/>
    <property type="match status" value="1"/>
</dbReference>
<keyword evidence="6 10" id="KW-0010">Activator</keyword>
<dbReference type="InterPro" id="IPR044888">
    <property type="entry name" value="Mediatior_Med7_sf"/>
</dbReference>
<name>A0A5M8Q119_9LECA</name>
<comment type="function">
    <text evidence="9">Component of the Mediator complex, a coactivator involved in the regulated transcription of nearly all RNA polymerase II-dependent genes. Mediator functions as a bridge to convey information from gene-specific regulatory proteins to the basal RNA polymerase II transcription machinery. Mediator is recruited to promoters by direct interactions with regulatory proteins and serves as a scaffold for the assembly of a functional preinitiation complex with RNA polymerase II and the general transcription factors.</text>
</comment>
<evidence type="ECO:0000313" key="13">
    <source>
        <dbReference type="Proteomes" id="UP000324767"/>
    </source>
</evidence>
<dbReference type="GO" id="GO:0016592">
    <property type="term" value="C:mediator complex"/>
    <property type="evidence" value="ECO:0007669"/>
    <property type="project" value="InterPro"/>
</dbReference>
<dbReference type="GO" id="GO:0006357">
    <property type="term" value="P:regulation of transcription by RNA polymerase II"/>
    <property type="evidence" value="ECO:0007669"/>
    <property type="project" value="InterPro"/>
</dbReference>
<keyword evidence="5 10" id="KW-0805">Transcription regulation</keyword>
<dbReference type="GO" id="GO:0070847">
    <property type="term" value="C:core mediator complex"/>
    <property type="evidence" value="ECO:0007669"/>
    <property type="project" value="TreeGrafter"/>
</dbReference>
<keyword evidence="8 10" id="KW-0539">Nucleus</keyword>
<keyword evidence="7 10" id="KW-0804">Transcription</keyword>
<reference evidence="12 13" key="1">
    <citation type="submission" date="2019-09" db="EMBL/GenBank/DDBJ databases">
        <title>The hologenome of the rock-dwelling lichen Lasallia pustulata.</title>
        <authorList>
            <person name="Greshake Tzovaras B."/>
            <person name="Segers F."/>
            <person name="Bicker A."/>
            <person name="Dal Grande F."/>
            <person name="Otte J."/>
            <person name="Hankeln T."/>
            <person name="Schmitt I."/>
            <person name="Ebersberger I."/>
        </authorList>
    </citation>
    <scope>NUCLEOTIDE SEQUENCE [LARGE SCALE GENOMIC DNA]</scope>
    <source>
        <strain evidence="12">A1-1</strain>
    </source>
</reference>
<evidence type="ECO:0000256" key="11">
    <source>
        <dbReference type="SAM" id="MobiDB-lite"/>
    </source>
</evidence>
<comment type="similarity">
    <text evidence="2 10">Belongs to the Mediator complex subunit 7 family.</text>
</comment>
<dbReference type="Gene3D" id="6.10.140.200">
    <property type="match status" value="1"/>
</dbReference>
<evidence type="ECO:0000256" key="8">
    <source>
        <dbReference type="ARBA" id="ARBA00023242"/>
    </source>
</evidence>
<dbReference type="InterPro" id="IPR037212">
    <property type="entry name" value="Med7/Med21-like"/>
</dbReference>